<dbReference type="SUPFAM" id="SSF53756">
    <property type="entry name" value="UDP-Glycosyltransferase/glycogen phosphorylase"/>
    <property type="match status" value="1"/>
</dbReference>
<feature type="domain" description="Glycosyl transferase family 1" evidence="2">
    <location>
        <begin position="32"/>
        <end position="198"/>
    </location>
</feature>
<feature type="non-terminal residue" evidence="3">
    <location>
        <position position="1"/>
    </location>
</feature>
<dbReference type="PANTHER" id="PTHR46401:SF2">
    <property type="entry name" value="GLYCOSYLTRANSFERASE WBBK-RELATED"/>
    <property type="match status" value="1"/>
</dbReference>
<comment type="caution">
    <text evidence="3">The sequence shown here is derived from an EMBL/GenBank/DDBJ whole genome shotgun (WGS) entry which is preliminary data.</text>
</comment>
<dbReference type="GO" id="GO:0016757">
    <property type="term" value="F:glycosyltransferase activity"/>
    <property type="evidence" value="ECO:0007669"/>
    <property type="project" value="InterPro"/>
</dbReference>
<reference evidence="3" key="1">
    <citation type="journal article" date="2015" name="Nature">
        <title>Complex archaea that bridge the gap between prokaryotes and eukaryotes.</title>
        <authorList>
            <person name="Spang A."/>
            <person name="Saw J.H."/>
            <person name="Jorgensen S.L."/>
            <person name="Zaremba-Niedzwiedzka K."/>
            <person name="Martijn J."/>
            <person name="Lind A.E."/>
            <person name="van Eijk R."/>
            <person name="Schleper C."/>
            <person name="Guy L."/>
            <person name="Ettema T.J."/>
        </authorList>
    </citation>
    <scope>NUCLEOTIDE SEQUENCE</scope>
</reference>
<evidence type="ECO:0000259" key="2">
    <source>
        <dbReference type="Pfam" id="PF00534"/>
    </source>
</evidence>
<protein>
    <recommendedName>
        <fullName evidence="2">Glycosyl transferase family 1 domain-containing protein</fullName>
    </recommendedName>
</protein>
<gene>
    <name evidence="3" type="ORF">LCGC14_2452920</name>
</gene>
<accession>A0A0F9E9K8</accession>
<evidence type="ECO:0000256" key="1">
    <source>
        <dbReference type="ARBA" id="ARBA00022679"/>
    </source>
</evidence>
<evidence type="ECO:0000313" key="3">
    <source>
        <dbReference type="EMBL" id="KKL20693.1"/>
    </source>
</evidence>
<name>A0A0F9E9K8_9ZZZZ</name>
<dbReference type="GO" id="GO:0009103">
    <property type="term" value="P:lipopolysaccharide biosynthetic process"/>
    <property type="evidence" value="ECO:0007669"/>
    <property type="project" value="TreeGrafter"/>
</dbReference>
<sequence length="219" mass="25319">VYKKKKENIIFLSKNVQSLRYEEISPTKIWETKKVSPFILFFGFLRIDKGLPYLIKAFALVQKDLPNLKLIIAGGISKGTGSKNYYLYTRKLVIKLNLEKKVIFTDYISWEEIMELFKLAQIVVYPYLRIDNSSAIFPALYSKKAIVCSDITGLRQIFTNGKDCLFAKPKNASDIARKIIKILTNDDLRNSIEKGAEKIFLNNSIEKLCDKYKDVFSEY</sequence>
<keyword evidence="1" id="KW-0808">Transferase</keyword>
<dbReference type="Pfam" id="PF00534">
    <property type="entry name" value="Glycos_transf_1"/>
    <property type="match status" value="1"/>
</dbReference>
<proteinExistence type="predicted"/>
<dbReference type="InterPro" id="IPR001296">
    <property type="entry name" value="Glyco_trans_1"/>
</dbReference>
<organism evidence="3">
    <name type="scientific">marine sediment metagenome</name>
    <dbReference type="NCBI Taxonomy" id="412755"/>
    <lineage>
        <taxon>unclassified sequences</taxon>
        <taxon>metagenomes</taxon>
        <taxon>ecological metagenomes</taxon>
    </lineage>
</organism>
<dbReference type="AlphaFoldDB" id="A0A0F9E9K8"/>
<dbReference type="EMBL" id="LAZR01038001">
    <property type="protein sequence ID" value="KKL20693.1"/>
    <property type="molecule type" value="Genomic_DNA"/>
</dbReference>
<dbReference type="PANTHER" id="PTHR46401">
    <property type="entry name" value="GLYCOSYLTRANSFERASE WBBK-RELATED"/>
    <property type="match status" value="1"/>
</dbReference>
<dbReference type="Gene3D" id="3.40.50.2000">
    <property type="entry name" value="Glycogen Phosphorylase B"/>
    <property type="match status" value="2"/>
</dbReference>
<dbReference type="CDD" id="cd03801">
    <property type="entry name" value="GT4_PimA-like"/>
    <property type="match status" value="1"/>
</dbReference>